<name>A0ABV8LFE6_9ACTN</name>
<dbReference type="EMBL" id="JBHSAY010000001">
    <property type="protein sequence ID" value="MFC4129042.1"/>
    <property type="molecule type" value="Genomic_DNA"/>
</dbReference>
<proteinExistence type="predicted"/>
<sequence>MIQALCGACAGQLVSDLGLVRGYGLPQWRHLDETSCPGDPVVDLQASTMEPNEDLLPDEVASFTVDFERDFGTVMTSAAVAAQLSRWLAHATTDAWAPRIDPVQVLPLLGAMLPHLSDLAMNLSRHLAREDRERRRTQLAGNAEGARRDSRLTVGARQDLIAVAELLTDAAIRASNAFTLAAIGSPDRPSPWGTDDGMAPRREDS</sequence>
<protein>
    <submittedName>
        <fullName evidence="2">Uncharacterized protein</fullName>
    </submittedName>
</protein>
<reference evidence="3" key="1">
    <citation type="journal article" date="2019" name="Int. J. Syst. Evol. Microbiol.">
        <title>The Global Catalogue of Microorganisms (GCM) 10K type strain sequencing project: providing services to taxonomists for standard genome sequencing and annotation.</title>
        <authorList>
            <consortium name="The Broad Institute Genomics Platform"/>
            <consortium name="The Broad Institute Genome Sequencing Center for Infectious Disease"/>
            <person name="Wu L."/>
            <person name="Ma J."/>
        </authorList>
    </citation>
    <scope>NUCLEOTIDE SEQUENCE [LARGE SCALE GENOMIC DNA]</scope>
    <source>
        <strain evidence="3">CGMCC 4.7289</strain>
    </source>
</reference>
<accession>A0ABV8LFE6</accession>
<dbReference type="Proteomes" id="UP001595816">
    <property type="component" value="Unassembled WGS sequence"/>
</dbReference>
<dbReference type="RefSeq" id="WP_253754071.1">
    <property type="nucleotide sequence ID" value="NZ_JAMZDZ010000001.1"/>
</dbReference>
<gene>
    <name evidence="2" type="ORF">ACFOZ4_00240</name>
</gene>
<keyword evidence="3" id="KW-1185">Reference proteome</keyword>
<evidence type="ECO:0000313" key="3">
    <source>
        <dbReference type="Proteomes" id="UP001595816"/>
    </source>
</evidence>
<feature type="region of interest" description="Disordered" evidence="1">
    <location>
        <begin position="182"/>
        <end position="205"/>
    </location>
</feature>
<organism evidence="2 3">
    <name type="scientific">Hamadaea flava</name>
    <dbReference type="NCBI Taxonomy" id="1742688"/>
    <lineage>
        <taxon>Bacteria</taxon>
        <taxon>Bacillati</taxon>
        <taxon>Actinomycetota</taxon>
        <taxon>Actinomycetes</taxon>
        <taxon>Micromonosporales</taxon>
        <taxon>Micromonosporaceae</taxon>
        <taxon>Hamadaea</taxon>
    </lineage>
</organism>
<comment type="caution">
    <text evidence="2">The sequence shown here is derived from an EMBL/GenBank/DDBJ whole genome shotgun (WGS) entry which is preliminary data.</text>
</comment>
<evidence type="ECO:0000256" key="1">
    <source>
        <dbReference type="SAM" id="MobiDB-lite"/>
    </source>
</evidence>
<evidence type="ECO:0000313" key="2">
    <source>
        <dbReference type="EMBL" id="MFC4129042.1"/>
    </source>
</evidence>